<protein>
    <recommendedName>
        <fullName evidence="4">Ras family protein</fullName>
    </recommendedName>
</protein>
<reference evidence="2 3" key="1">
    <citation type="submission" date="2024-04" db="EMBL/GenBank/DDBJ databases">
        <title>Tritrichomonas musculus Genome.</title>
        <authorList>
            <person name="Alves-Ferreira E."/>
            <person name="Grigg M."/>
            <person name="Lorenzi H."/>
            <person name="Galac M."/>
        </authorList>
    </citation>
    <scope>NUCLEOTIDE SEQUENCE [LARGE SCALE GENOMIC DNA]</scope>
    <source>
        <strain evidence="2 3">EAF2021</strain>
    </source>
</reference>
<proteinExistence type="predicted"/>
<dbReference type="EMBL" id="JAPFFF010000008">
    <property type="protein sequence ID" value="KAK8884817.1"/>
    <property type="molecule type" value="Genomic_DNA"/>
</dbReference>
<dbReference type="PROSITE" id="PS51419">
    <property type="entry name" value="RAB"/>
    <property type="match status" value="1"/>
</dbReference>
<gene>
    <name evidence="2" type="ORF">M9Y10_043937</name>
</gene>
<evidence type="ECO:0000256" key="1">
    <source>
        <dbReference type="SAM" id="MobiDB-lite"/>
    </source>
</evidence>
<feature type="region of interest" description="Disordered" evidence="1">
    <location>
        <begin position="76"/>
        <end position="104"/>
    </location>
</feature>
<organism evidence="2 3">
    <name type="scientific">Tritrichomonas musculus</name>
    <dbReference type="NCBI Taxonomy" id="1915356"/>
    <lineage>
        <taxon>Eukaryota</taxon>
        <taxon>Metamonada</taxon>
        <taxon>Parabasalia</taxon>
        <taxon>Tritrichomonadida</taxon>
        <taxon>Tritrichomonadidae</taxon>
        <taxon>Tritrichomonas</taxon>
    </lineage>
</organism>
<dbReference type="InterPro" id="IPR027417">
    <property type="entry name" value="P-loop_NTPase"/>
</dbReference>
<dbReference type="Proteomes" id="UP001470230">
    <property type="component" value="Unassembled WGS sequence"/>
</dbReference>
<evidence type="ECO:0008006" key="4">
    <source>
        <dbReference type="Google" id="ProtNLM"/>
    </source>
</evidence>
<name>A0ABR2K1J7_9EUKA</name>
<sequence>MIKDLMKSCEKDGGELPLNAILIGDKGTNMFVTSEEIEELTVKHNIRYFEVSSEDNYKNVEEAFYALATDIYHAKMQRGQNDTNESESQQQQQQSFFSKLKNYF</sequence>
<comment type="caution">
    <text evidence="2">The sequence shown here is derived from an EMBL/GenBank/DDBJ whole genome shotgun (WGS) entry which is preliminary data.</text>
</comment>
<evidence type="ECO:0000313" key="3">
    <source>
        <dbReference type="Proteomes" id="UP001470230"/>
    </source>
</evidence>
<dbReference type="Gene3D" id="3.40.50.300">
    <property type="entry name" value="P-loop containing nucleotide triphosphate hydrolases"/>
    <property type="match status" value="1"/>
</dbReference>
<keyword evidence="3" id="KW-1185">Reference proteome</keyword>
<evidence type="ECO:0000313" key="2">
    <source>
        <dbReference type="EMBL" id="KAK8884817.1"/>
    </source>
</evidence>
<accession>A0ABR2K1J7</accession>
<dbReference type="SUPFAM" id="SSF52540">
    <property type="entry name" value="P-loop containing nucleoside triphosphate hydrolases"/>
    <property type="match status" value="1"/>
</dbReference>
<feature type="compositionally biased region" description="Low complexity" evidence="1">
    <location>
        <begin position="86"/>
        <end position="98"/>
    </location>
</feature>